<organism evidence="12 13">
    <name type="scientific">Eimeria maxima</name>
    <name type="common">Coccidian parasite</name>
    <dbReference type="NCBI Taxonomy" id="5804"/>
    <lineage>
        <taxon>Eukaryota</taxon>
        <taxon>Sar</taxon>
        <taxon>Alveolata</taxon>
        <taxon>Apicomplexa</taxon>
        <taxon>Conoidasida</taxon>
        <taxon>Coccidia</taxon>
        <taxon>Eucoccidiorida</taxon>
        <taxon>Eimeriorina</taxon>
        <taxon>Eimeriidae</taxon>
        <taxon>Eimeria</taxon>
    </lineage>
</organism>
<dbReference type="Gene3D" id="2.40.100.10">
    <property type="entry name" value="Cyclophilin-like"/>
    <property type="match status" value="2"/>
</dbReference>
<dbReference type="InterPro" id="IPR046357">
    <property type="entry name" value="PPIase_dom_sf"/>
</dbReference>
<dbReference type="OMA" id="GPQFNDE"/>
<feature type="repeat" description="TPR" evidence="8">
    <location>
        <begin position="221"/>
        <end position="254"/>
    </location>
</feature>
<feature type="domain" description="PPIase cyclophilin-type" evidence="11">
    <location>
        <begin position="339"/>
        <end position="413"/>
    </location>
</feature>
<dbReference type="InterPro" id="IPR050754">
    <property type="entry name" value="FKBP4/5/8-like"/>
</dbReference>
<dbReference type="OrthoDB" id="354341at2759"/>
<dbReference type="PROSITE" id="PS50072">
    <property type="entry name" value="CSA_PPIASE_2"/>
    <property type="match status" value="1"/>
</dbReference>
<keyword evidence="6 7" id="KW-0413">Isomerase</keyword>
<evidence type="ECO:0000313" key="13">
    <source>
        <dbReference type="Proteomes" id="UP000030763"/>
    </source>
</evidence>
<evidence type="ECO:0000259" key="10">
    <source>
        <dbReference type="PROSITE" id="PS50059"/>
    </source>
</evidence>
<dbReference type="VEuPathDB" id="ToxoDB:EMWEY_00050640"/>
<dbReference type="EC" id="5.2.1.8" evidence="2 7"/>
<dbReference type="InterPro" id="IPR011990">
    <property type="entry name" value="TPR-like_helical_dom_sf"/>
</dbReference>
<accession>U6M5T0</accession>
<dbReference type="GO" id="GO:0003755">
    <property type="term" value="F:peptidyl-prolyl cis-trans isomerase activity"/>
    <property type="evidence" value="ECO:0007669"/>
    <property type="project" value="UniProtKB-KW"/>
</dbReference>
<reference evidence="12" key="2">
    <citation type="submission" date="2013-10" db="EMBL/GenBank/DDBJ databases">
        <authorList>
            <person name="Aslett M."/>
        </authorList>
    </citation>
    <scope>NUCLEOTIDE SEQUENCE [LARGE SCALE GENOMIC DNA]</scope>
    <source>
        <strain evidence="12">Weybridge</strain>
    </source>
</reference>
<feature type="region of interest" description="Disordered" evidence="9">
    <location>
        <begin position="24"/>
        <end position="44"/>
    </location>
</feature>
<gene>
    <name evidence="12" type="ORF">EMWEY_00050640</name>
</gene>
<keyword evidence="13" id="KW-1185">Reference proteome</keyword>
<dbReference type="PANTHER" id="PTHR46512">
    <property type="entry name" value="PEPTIDYLPROLYL ISOMERASE"/>
    <property type="match status" value="1"/>
</dbReference>
<dbReference type="Pfam" id="PF00254">
    <property type="entry name" value="FKBP_C"/>
    <property type="match status" value="1"/>
</dbReference>
<evidence type="ECO:0000256" key="2">
    <source>
        <dbReference type="ARBA" id="ARBA00013194"/>
    </source>
</evidence>
<dbReference type="EMBL" id="HG719649">
    <property type="protein sequence ID" value="CDJ58433.1"/>
    <property type="molecule type" value="Genomic_DNA"/>
</dbReference>
<evidence type="ECO:0000256" key="7">
    <source>
        <dbReference type="PROSITE-ProRule" id="PRU00277"/>
    </source>
</evidence>
<proteinExistence type="predicted"/>
<name>U6M5T0_EIMMA</name>
<evidence type="ECO:0000256" key="4">
    <source>
        <dbReference type="ARBA" id="ARBA00022803"/>
    </source>
</evidence>
<evidence type="ECO:0000256" key="1">
    <source>
        <dbReference type="ARBA" id="ARBA00000971"/>
    </source>
</evidence>
<protein>
    <recommendedName>
        <fullName evidence="2 7">peptidylprolyl isomerase</fullName>
        <ecNumber evidence="2 7">5.2.1.8</ecNumber>
    </recommendedName>
</protein>
<reference evidence="12" key="1">
    <citation type="submission" date="2013-10" db="EMBL/GenBank/DDBJ databases">
        <title>Genomic analysis of the causative agents of coccidiosis in chickens.</title>
        <authorList>
            <person name="Reid A.J."/>
            <person name="Blake D."/>
            <person name="Billington K."/>
            <person name="Browne H."/>
            <person name="Dunn M."/>
            <person name="Hung S."/>
            <person name="Kawahara F."/>
            <person name="Miranda-Saavedra D."/>
            <person name="Mourier T."/>
            <person name="Nagra H."/>
            <person name="Otto T.D."/>
            <person name="Rawlings N."/>
            <person name="Sanchez A."/>
            <person name="Sanders M."/>
            <person name="Subramaniam C."/>
            <person name="Tay Y."/>
            <person name="Dear P."/>
            <person name="Doerig C."/>
            <person name="Gruber A."/>
            <person name="Parkinson J."/>
            <person name="Shirley M."/>
            <person name="Wan K.L."/>
            <person name="Berriman M."/>
            <person name="Tomley F."/>
            <person name="Pain A."/>
        </authorList>
    </citation>
    <scope>NUCLEOTIDE SEQUENCE [LARGE SCALE GENOMIC DNA]</scope>
    <source>
        <strain evidence="12">Weybridge</strain>
    </source>
</reference>
<dbReference type="PANTHER" id="PTHR46512:SF9">
    <property type="entry name" value="PEPTIDYLPROLYL ISOMERASE"/>
    <property type="match status" value="1"/>
</dbReference>
<dbReference type="SUPFAM" id="SSF48452">
    <property type="entry name" value="TPR-like"/>
    <property type="match status" value="1"/>
</dbReference>
<dbReference type="AlphaFoldDB" id="U6M5T0"/>
<evidence type="ECO:0000256" key="8">
    <source>
        <dbReference type="PROSITE-ProRule" id="PRU00339"/>
    </source>
</evidence>
<dbReference type="InterPro" id="IPR019734">
    <property type="entry name" value="TPR_rpt"/>
</dbReference>
<dbReference type="Proteomes" id="UP000030763">
    <property type="component" value="Unassembled WGS sequence"/>
</dbReference>
<dbReference type="Gene3D" id="3.10.50.40">
    <property type="match status" value="1"/>
</dbReference>
<evidence type="ECO:0000256" key="3">
    <source>
        <dbReference type="ARBA" id="ARBA00022737"/>
    </source>
</evidence>
<dbReference type="RefSeq" id="XP_013335079.1">
    <property type="nucleotide sequence ID" value="XM_013479625.1"/>
</dbReference>
<dbReference type="Pfam" id="PF00160">
    <property type="entry name" value="Pro_isomerase"/>
    <property type="match status" value="1"/>
</dbReference>
<dbReference type="InterPro" id="IPR001179">
    <property type="entry name" value="PPIase_FKBP_dom"/>
</dbReference>
<keyword evidence="5 7" id="KW-0697">Rotamase</keyword>
<dbReference type="FunFam" id="3.10.50.40:FF:000006">
    <property type="entry name" value="Peptidyl-prolyl cis-trans isomerase"/>
    <property type="match status" value="1"/>
</dbReference>
<feature type="domain" description="PPIase FKBP-type" evidence="10">
    <location>
        <begin position="66"/>
        <end position="154"/>
    </location>
</feature>
<dbReference type="SUPFAM" id="SSF54534">
    <property type="entry name" value="FKBP-like"/>
    <property type="match status" value="1"/>
</dbReference>
<dbReference type="InterPro" id="IPR002130">
    <property type="entry name" value="Cyclophilin-type_PPIase_dom"/>
</dbReference>
<dbReference type="GeneID" id="25339050"/>
<keyword evidence="4 8" id="KW-0802">TPR repeat</keyword>
<dbReference type="InterPro" id="IPR029000">
    <property type="entry name" value="Cyclophilin-like_dom_sf"/>
</dbReference>
<dbReference type="PROSITE" id="PS50059">
    <property type="entry name" value="FKBP_PPIASE"/>
    <property type="match status" value="1"/>
</dbReference>
<evidence type="ECO:0000256" key="6">
    <source>
        <dbReference type="ARBA" id="ARBA00023235"/>
    </source>
</evidence>
<dbReference type="Gene3D" id="1.25.40.10">
    <property type="entry name" value="Tetratricopeptide repeat domain"/>
    <property type="match status" value="1"/>
</dbReference>
<evidence type="ECO:0000256" key="9">
    <source>
        <dbReference type="SAM" id="MobiDB-lite"/>
    </source>
</evidence>
<comment type="catalytic activity">
    <reaction evidence="1 7">
        <text>[protein]-peptidylproline (omega=180) = [protein]-peptidylproline (omega=0)</text>
        <dbReference type="Rhea" id="RHEA:16237"/>
        <dbReference type="Rhea" id="RHEA-COMP:10747"/>
        <dbReference type="Rhea" id="RHEA-COMP:10748"/>
        <dbReference type="ChEBI" id="CHEBI:83833"/>
        <dbReference type="ChEBI" id="CHEBI:83834"/>
        <dbReference type="EC" id="5.2.1.8"/>
    </reaction>
</comment>
<dbReference type="FunFam" id="1.25.40.10:FF:000052">
    <property type="entry name" value="Aryl-hydrocarbon-interacting protein-like 1"/>
    <property type="match status" value="1"/>
</dbReference>
<dbReference type="Pfam" id="PF13181">
    <property type="entry name" value="TPR_8"/>
    <property type="match status" value="1"/>
</dbReference>
<feature type="repeat" description="TPR" evidence="8">
    <location>
        <begin position="255"/>
        <end position="288"/>
    </location>
</feature>
<evidence type="ECO:0000256" key="5">
    <source>
        <dbReference type="ARBA" id="ARBA00023110"/>
    </source>
</evidence>
<sequence length="413" mass="45696">MVAHEGGGCCGGHDDHHSAHAEEGAYTPQVDNSPPHAEGSNINITEDGGVIKHVLVAGTGERPPKGYEVEVHYVGKLEDGTQFDSSRDRDASFRFVLGEGQVIKGWDLGVATMSVGEKSMLTIQPSYGYGEAGAGGSIPPNATLKFEVELLSFRPKPKARWAMSVEEKIQSALDEKEKGNNYYKKKNINEALAAYKEGLSYLDHADQWTEQQQIHKNSVEVSLRLNLSNCYLKTGEFAQAIDEASAAIKLDEKNSKAWYRRGVARAAFGFLDEARNDLTAAARLDPRNVEIRNELKKCKEKLEEVRKKEKSTFGAIFSKVALYDEKAGVRNLDRCPRVFMDIRVGDKPAKRLVIALYQDTVPRTVENFRSLCVDEAFVDKHMHRGQLSMANAGPNTNSSQFFITFGPASHLDG</sequence>
<evidence type="ECO:0000259" key="11">
    <source>
        <dbReference type="PROSITE" id="PS50072"/>
    </source>
</evidence>
<evidence type="ECO:0000313" key="12">
    <source>
        <dbReference type="EMBL" id="CDJ58433.1"/>
    </source>
</evidence>
<dbReference type="SUPFAM" id="SSF50891">
    <property type="entry name" value="Cyclophilin-like"/>
    <property type="match status" value="1"/>
</dbReference>
<dbReference type="PROSITE" id="PS50005">
    <property type="entry name" value="TPR"/>
    <property type="match status" value="2"/>
</dbReference>
<dbReference type="SMART" id="SM00028">
    <property type="entry name" value="TPR"/>
    <property type="match status" value="3"/>
</dbReference>
<keyword evidence="3" id="KW-0677">Repeat</keyword>